<reference evidence="1 2" key="1">
    <citation type="submission" date="2015-01" db="EMBL/GenBank/DDBJ databases">
        <title>Evolution of Trichinella species and genotypes.</title>
        <authorList>
            <person name="Korhonen P.K."/>
            <person name="Edoardo P."/>
            <person name="Giuseppe L.R."/>
            <person name="Gasser R.B."/>
        </authorList>
    </citation>
    <scope>NUCLEOTIDE SEQUENCE [LARGE SCALE GENOMIC DNA]</scope>
    <source>
        <strain evidence="1">ISS417</strain>
    </source>
</reference>
<comment type="caution">
    <text evidence="1">The sequence shown here is derived from an EMBL/GenBank/DDBJ whole genome shotgun (WGS) entry which is preliminary data.</text>
</comment>
<proteinExistence type="predicted"/>
<organism evidence="1 2">
    <name type="scientific">Trichinella murrelli</name>
    <dbReference type="NCBI Taxonomy" id="144512"/>
    <lineage>
        <taxon>Eukaryota</taxon>
        <taxon>Metazoa</taxon>
        <taxon>Ecdysozoa</taxon>
        <taxon>Nematoda</taxon>
        <taxon>Enoplea</taxon>
        <taxon>Dorylaimia</taxon>
        <taxon>Trichinellida</taxon>
        <taxon>Trichinellidae</taxon>
        <taxon>Trichinella</taxon>
    </lineage>
</organism>
<evidence type="ECO:0000313" key="2">
    <source>
        <dbReference type="Proteomes" id="UP000055048"/>
    </source>
</evidence>
<protein>
    <submittedName>
        <fullName evidence="1">Uncharacterized protein</fullName>
    </submittedName>
</protein>
<dbReference type="AlphaFoldDB" id="A0A0V0U0G6"/>
<name>A0A0V0U0G6_9BILA</name>
<accession>A0A0V0U0G6</accession>
<sequence>MHLKIINYKFPSCQRWKQVPFASAYFYDNWLASLVKFLKSKYSNDGRRYDRIICIVQFQFCFAQN</sequence>
<dbReference type="EMBL" id="JYDJ01000089">
    <property type="protein sequence ID" value="KRX44748.1"/>
    <property type="molecule type" value="Genomic_DNA"/>
</dbReference>
<gene>
    <name evidence="1" type="ORF">T05_13788</name>
</gene>
<dbReference type="Proteomes" id="UP000055048">
    <property type="component" value="Unassembled WGS sequence"/>
</dbReference>
<keyword evidence="2" id="KW-1185">Reference proteome</keyword>
<evidence type="ECO:0000313" key="1">
    <source>
        <dbReference type="EMBL" id="KRX44748.1"/>
    </source>
</evidence>